<reference evidence="5 8" key="2">
    <citation type="journal article" date="2019" name="Plant Biotechnol. J.">
        <title>The red bayberry genome and genetic basis of sex determination.</title>
        <authorList>
            <person name="Jia H.M."/>
            <person name="Jia H.J."/>
            <person name="Cai Q.L."/>
            <person name="Wang Y."/>
            <person name="Zhao H.B."/>
            <person name="Yang W.F."/>
            <person name="Wang G.Y."/>
            <person name="Li Y.H."/>
            <person name="Zhan D.L."/>
            <person name="Shen Y.T."/>
            <person name="Niu Q.F."/>
            <person name="Chang L."/>
            <person name="Qiu J."/>
            <person name="Zhao L."/>
            <person name="Xie H.B."/>
            <person name="Fu W.Y."/>
            <person name="Jin J."/>
            <person name="Li X.W."/>
            <person name="Jiao Y."/>
            <person name="Zhou C.C."/>
            <person name="Tu T."/>
            <person name="Chai C.Y."/>
            <person name="Gao J.L."/>
            <person name="Fan L.J."/>
            <person name="van de Weg E."/>
            <person name="Wang J.Y."/>
            <person name="Gao Z.S."/>
        </authorList>
    </citation>
    <scope>NUCLEOTIDE SEQUENCE [LARGE SCALE GENOMIC DNA]</scope>
    <source>
        <tissue evidence="5">Leaves</tissue>
    </source>
</reference>
<dbReference type="Proteomes" id="UP000516437">
    <property type="component" value="Chromosome 4"/>
</dbReference>
<dbReference type="PANTHER" id="PTHR12741">
    <property type="entry name" value="LYST-INTERACTING PROTEIN LIP5 DOPAMINE RESPONSIVE PROTEIN DRG-1"/>
    <property type="match status" value="1"/>
</dbReference>
<dbReference type="OrthoDB" id="1880850at2759"/>
<dbReference type="EMBL" id="RXIC02000022">
    <property type="protein sequence ID" value="KAB1216160.1"/>
    <property type="molecule type" value="Genomic_DNA"/>
</dbReference>
<dbReference type="GO" id="GO:0046527">
    <property type="term" value="F:glucosyltransferase activity"/>
    <property type="evidence" value="ECO:0007669"/>
    <property type="project" value="TreeGrafter"/>
</dbReference>
<feature type="transmembrane region" description="Helical" evidence="3">
    <location>
        <begin position="694"/>
        <end position="712"/>
    </location>
</feature>
<keyword evidence="8" id="KW-1185">Reference proteome</keyword>
<dbReference type="EMBL" id="RXIC02000023">
    <property type="protein sequence ID" value="KAB1214972.1"/>
    <property type="molecule type" value="Genomic_DNA"/>
</dbReference>
<evidence type="ECO:0000256" key="1">
    <source>
        <dbReference type="ARBA" id="ARBA00004308"/>
    </source>
</evidence>
<comment type="subcellular location">
    <subcellularLocation>
        <location evidence="1">Endomembrane system</location>
    </subcellularLocation>
</comment>
<dbReference type="InterPro" id="IPR058851">
    <property type="entry name" value="CALS1_helical"/>
</dbReference>
<proteinExistence type="predicted"/>
<dbReference type="GO" id="GO:0012505">
    <property type="term" value="C:endomembrane system"/>
    <property type="evidence" value="ECO:0007669"/>
    <property type="project" value="UniProtKB-SubCell"/>
</dbReference>
<evidence type="ECO:0000256" key="3">
    <source>
        <dbReference type="SAM" id="Phobius"/>
    </source>
</evidence>
<dbReference type="Pfam" id="PF25968">
    <property type="entry name" value="CALS1"/>
    <property type="match status" value="1"/>
</dbReference>
<accession>A0A6A1VQ07</accession>
<dbReference type="Proteomes" id="UP000516437">
    <property type="component" value="Chromosome 5"/>
</dbReference>
<comment type="caution">
    <text evidence="5">The sequence shown here is derived from an EMBL/GenBank/DDBJ whole genome shotgun (WGS) entry which is preliminary data.</text>
</comment>
<dbReference type="SMART" id="SM01205">
    <property type="entry name" value="FKS1_dom1"/>
    <property type="match status" value="1"/>
</dbReference>
<dbReference type="InterPro" id="IPR026899">
    <property type="entry name" value="FKS1-like_dom1"/>
</dbReference>
<dbReference type="GO" id="GO:0005886">
    <property type="term" value="C:plasma membrane"/>
    <property type="evidence" value="ECO:0007669"/>
    <property type="project" value="TreeGrafter"/>
</dbReference>
<dbReference type="AlphaFoldDB" id="A0A6A1VQ07"/>
<gene>
    <name evidence="7" type="ORF">CJ030_MR4G011977</name>
    <name evidence="6" type="ORF">CJ030_MR5G009938</name>
    <name evidence="5" type="ORF">CJ030_MR5G009939</name>
</gene>
<dbReference type="Pfam" id="PF04652">
    <property type="entry name" value="Vta1"/>
    <property type="match status" value="1"/>
</dbReference>
<reference evidence="5" key="1">
    <citation type="submission" date="2018-07" db="EMBL/GenBank/DDBJ databases">
        <authorList>
            <person name="Gao Z.-S."/>
            <person name="Jia H.-M."/>
            <person name="Jia H.-J."/>
            <person name="Cai Q.-L."/>
            <person name="Wang Y."/>
            <person name="Zhao H.-B."/>
        </authorList>
    </citation>
    <scope>NUCLEOTIDE SEQUENCE</scope>
    <source>
        <tissue evidence="5">Leaves</tissue>
    </source>
</reference>
<dbReference type="Gene3D" id="1.25.40.270">
    <property type="entry name" value="Vacuolar protein sorting-associated protein vta1"/>
    <property type="match status" value="1"/>
</dbReference>
<keyword evidence="3" id="KW-0812">Transmembrane</keyword>
<dbReference type="InterPro" id="IPR023175">
    <property type="entry name" value="Vta1/CALS_N_sf"/>
</dbReference>
<name>A0A6A1VQ07_9ROSI</name>
<feature type="domain" description="1,3-beta-glucan synthase component FKS1-like" evidence="4">
    <location>
        <begin position="318"/>
        <end position="434"/>
    </location>
</feature>
<keyword evidence="2 3" id="KW-0472">Membrane</keyword>
<protein>
    <submittedName>
        <fullName evidence="5">Putative callose synthase 8</fullName>
    </submittedName>
</protein>
<evidence type="ECO:0000313" key="7">
    <source>
        <dbReference type="EMBL" id="KAB1216160.1"/>
    </source>
</evidence>
<dbReference type="EMBL" id="RXIC02000023">
    <property type="protein sequence ID" value="KAB1214971.1"/>
    <property type="molecule type" value="Genomic_DNA"/>
</dbReference>
<organism evidence="5 8">
    <name type="scientific">Morella rubra</name>
    <name type="common">Chinese bayberry</name>
    <dbReference type="NCBI Taxonomy" id="262757"/>
    <lineage>
        <taxon>Eukaryota</taxon>
        <taxon>Viridiplantae</taxon>
        <taxon>Streptophyta</taxon>
        <taxon>Embryophyta</taxon>
        <taxon>Tracheophyta</taxon>
        <taxon>Spermatophyta</taxon>
        <taxon>Magnoliopsida</taxon>
        <taxon>eudicotyledons</taxon>
        <taxon>Gunneridae</taxon>
        <taxon>Pentapetalae</taxon>
        <taxon>rosids</taxon>
        <taxon>fabids</taxon>
        <taxon>Fagales</taxon>
        <taxon>Myricaceae</taxon>
        <taxon>Morella</taxon>
    </lineage>
</organism>
<reference evidence="5" key="3">
    <citation type="submission" date="2019-09" db="EMBL/GenBank/DDBJ databases">
        <authorList>
            <person name="Gao Z."/>
        </authorList>
    </citation>
    <scope>NUCLEOTIDE SEQUENCE</scope>
    <source>
        <tissue evidence="5">Leaves</tissue>
    </source>
</reference>
<evidence type="ECO:0000313" key="8">
    <source>
        <dbReference type="Proteomes" id="UP000516437"/>
    </source>
</evidence>
<evidence type="ECO:0000256" key="2">
    <source>
        <dbReference type="ARBA" id="ARBA00023136"/>
    </source>
</evidence>
<evidence type="ECO:0000313" key="6">
    <source>
        <dbReference type="EMBL" id="KAB1214972.1"/>
    </source>
</evidence>
<feature type="transmembrane region" description="Helical" evidence="3">
    <location>
        <begin position="583"/>
        <end position="600"/>
    </location>
</feature>
<feature type="transmembrane region" description="Helical" evidence="3">
    <location>
        <begin position="718"/>
        <end position="737"/>
    </location>
</feature>
<dbReference type="Pfam" id="PF14288">
    <property type="entry name" value="FKS1_dom1"/>
    <property type="match status" value="1"/>
</dbReference>
<dbReference type="PANTHER" id="PTHR12741:SF22">
    <property type="entry name" value="CALLOSE SYNTHASE 8-RELATED"/>
    <property type="match status" value="1"/>
</dbReference>
<sequence length="1065" mass="122427">MAEIVVAEPSYEVDTTDTRPVTRLLTAGYGFAEPFESERLPASLASEIQRFLRVANLIEVEEPRIAYLCRFHAFEIAHNLDRNSSGRGVRQFKTSLLQRLEQDEEVTIRRRKEKSDIRELRRVYRVYKEYLIKHNGDFQFGNRIDRERLIDACNIAVVLFEVLEAVTNAEGPQAHADRAGIHVKFEFNILPLDHGGIQQPIMQLPEIRAAIAAIRNIHGLPSAQDFQGHGTVRDLFDCLHYWFGFQKDNAANQKEHLILLLANMHIRHTHDQASNSKLSDGAVDALMSKFFDNYTNWCKFLGRKSNIRLPGVKQEAQQYKILYIGLHLLIWGEAANLRLMPECLCYIFHHMAYELHGMLTGAVSLTTWEKVMPAYGGESESFLNCVVSPIYRVISEEAKKSKSGTADHSTWRNYDDLNEYFWSPACFQIGWPMCLDNDFFCVQPSNKAHAKNAPVSHSTAAGRSKKEGRKDEELAAILEETSEQKWLGKTNFVEIRSFWQIFRSFDRMWSFFILSLQAMIIMACHDVESPLQLFDTEIFEDIISIFITSAILKLIQATLDIAFTWKARGTMESSQKKKQLMKVAVAVIWTIVLPVCYAKSRRKYSCYSTQYGSWLGEWCFSSYMVAAAIYMITNAVDMVLFFVPVVCKYIEISNCRIWTVLSWWTQIKPLMAPTKQIMAIGVKNYEWHELFPKVKSNAGAVVAVWAPIIIVYFMDTQIWYSVFCTIFGGLYGILHHIGEIRTLGMLRSRFQSLPHAFNSCLIPPSSRNDQKRRRGFFQNRFQKVLEKEEYIVSRFALVWNQIINNFRREDLISNRELDLMIIPTASEAFSGIVRWPIFLLAYKFSTAVSIAKDFEGKDEALFRKVKKDRCMYYAVKECYQSLKCILEVLVVGNLERRIISAILNELEESIGKSCLLHNFQMNDLPALLEKCINLVELLVEGNASHHDKVVKALQDIFELVTNDMMIDASRILDLLHSSQQIDTDLAVFSRNIESQLFESSAERSSIHFPLPDSVPLNEQIKRFHLLLTVKDAAMDIPANLEARRRISFFATSLFMDMPSAPKTTK</sequence>
<dbReference type="InterPro" id="IPR039431">
    <property type="entry name" value="Vta1/CALS_N"/>
</dbReference>
<evidence type="ECO:0000313" key="5">
    <source>
        <dbReference type="EMBL" id="KAB1214971.1"/>
    </source>
</evidence>
<evidence type="ECO:0000259" key="4">
    <source>
        <dbReference type="SMART" id="SM01205"/>
    </source>
</evidence>
<keyword evidence="3" id="KW-1133">Transmembrane helix</keyword>
<feature type="transmembrane region" description="Helical" evidence="3">
    <location>
        <begin position="620"/>
        <end position="647"/>
    </location>
</feature>